<dbReference type="PROSITE" id="PS51194">
    <property type="entry name" value="HELICASE_CTER"/>
    <property type="match status" value="1"/>
</dbReference>
<dbReference type="Pfam" id="PF00271">
    <property type="entry name" value="Helicase_C"/>
    <property type="match status" value="1"/>
</dbReference>
<dbReference type="Pfam" id="PF00270">
    <property type="entry name" value="DEAD"/>
    <property type="match status" value="1"/>
</dbReference>
<evidence type="ECO:0000259" key="8">
    <source>
        <dbReference type="PROSITE" id="PS51192"/>
    </source>
</evidence>
<dbReference type="GO" id="GO:0003724">
    <property type="term" value="F:RNA helicase activity"/>
    <property type="evidence" value="ECO:0007669"/>
    <property type="project" value="UniProtKB-EC"/>
</dbReference>
<dbReference type="OrthoDB" id="10256233at2759"/>
<accession>A0A8H3TYT6</accession>
<name>A0A8H3TYT6_9TREE</name>
<evidence type="ECO:0000256" key="4">
    <source>
        <dbReference type="ARBA" id="ARBA00022806"/>
    </source>
</evidence>
<evidence type="ECO:0000313" key="10">
    <source>
        <dbReference type="EMBL" id="GHJ90151.1"/>
    </source>
</evidence>
<protein>
    <recommendedName>
        <fullName evidence="1">RNA helicase</fullName>
        <ecNumber evidence="1">3.6.4.13</ecNumber>
    </recommendedName>
</protein>
<dbReference type="GO" id="GO:0003676">
    <property type="term" value="F:nucleic acid binding"/>
    <property type="evidence" value="ECO:0007669"/>
    <property type="project" value="InterPro"/>
</dbReference>
<feature type="domain" description="Helicase ATP-binding" evidence="8">
    <location>
        <begin position="178"/>
        <end position="367"/>
    </location>
</feature>
<evidence type="ECO:0000259" key="9">
    <source>
        <dbReference type="PROSITE" id="PS51194"/>
    </source>
</evidence>
<dbReference type="AlphaFoldDB" id="A0A8H3TYT6"/>
<feature type="compositionally biased region" description="Basic and acidic residues" evidence="7">
    <location>
        <begin position="34"/>
        <end position="67"/>
    </location>
</feature>
<keyword evidence="5" id="KW-0067">ATP-binding</keyword>
<dbReference type="SMART" id="SM00490">
    <property type="entry name" value="HELICc"/>
    <property type="match status" value="1"/>
</dbReference>
<evidence type="ECO:0000256" key="2">
    <source>
        <dbReference type="ARBA" id="ARBA00022741"/>
    </source>
</evidence>
<dbReference type="SMART" id="SM00487">
    <property type="entry name" value="DEXDc"/>
    <property type="match status" value="1"/>
</dbReference>
<dbReference type="InterPro" id="IPR001650">
    <property type="entry name" value="Helicase_C-like"/>
</dbReference>
<dbReference type="GO" id="GO:0005524">
    <property type="term" value="F:ATP binding"/>
    <property type="evidence" value="ECO:0007669"/>
    <property type="project" value="UniProtKB-KW"/>
</dbReference>
<dbReference type="SUPFAM" id="SSF52540">
    <property type="entry name" value="P-loop containing nucleoside triphosphate hydrolases"/>
    <property type="match status" value="1"/>
</dbReference>
<feature type="domain" description="Helicase C-terminal" evidence="9">
    <location>
        <begin position="409"/>
        <end position="587"/>
    </location>
</feature>
<feature type="region of interest" description="Disordered" evidence="7">
    <location>
        <begin position="25"/>
        <end position="100"/>
    </location>
</feature>
<keyword evidence="4" id="KW-0347">Helicase</keyword>
<dbReference type="Proteomes" id="UP000620104">
    <property type="component" value="Unassembled WGS sequence"/>
</dbReference>
<evidence type="ECO:0000256" key="7">
    <source>
        <dbReference type="SAM" id="MobiDB-lite"/>
    </source>
</evidence>
<keyword evidence="11" id="KW-1185">Reference proteome</keyword>
<dbReference type="InterPro" id="IPR014001">
    <property type="entry name" value="Helicase_ATP-bd"/>
</dbReference>
<dbReference type="InterPro" id="IPR027417">
    <property type="entry name" value="P-loop_NTPase"/>
</dbReference>
<dbReference type="EMBL" id="BLZA01000057">
    <property type="protein sequence ID" value="GHJ90151.1"/>
    <property type="molecule type" value="Genomic_DNA"/>
</dbReference>
<evidence type="ECO:0000256" key="1">
    <source>
        <dbReference type="ARBA" id="ARBA00012552"/>
    </source>
</evidence>
<feature type="region of interest" description="Disordered" evidence="7">
    <location>
        <begin position="472"/>
        <end position="491"/>
    </location>
</feature>
<keyword evidence="2" id="KW-0547">Nucleotide-binding</keyword>
<keyword evidence="3" id="KW-0378">Hydrolase</keyword>
<dbReference type="PROSITE" id="PS51192">
    <property type="entry name" value="HELICASE_ATP_BIND_1"/>
    <property type="match status" value="1"/>
</dbReference>
<evidence type="ECO:0000256" key="6">
    <source>
        <dbReference type="ARBA" id="ARBA00047984"/>
    </source>
</evidence>
<comment type="catalytic activity">
    <reaction evidence="6">
        <text>ATP + H2O = ADP + phosphate + H(+)</text>
        <dbReference type="Rhea" id="RHEA:13065"/>
        <dbReference type="ChEBI" id="CHEBI:15377"/>
        <dbReference type="ChEBI" id="CHEBI:15378"/>
        <dbReference type="ChEBI" id="CHEBI:30616"/>
        <dbReference type="ChEBI" id="CHEBI:43474"/>
        <dbReference type="ChEBI" id="CHEBI:456216"/>
        <dbReference type="EC" id="3.6.4.13"/>
    </reaction>
</comment>
<reference evidence="10" key="1">
    <citation type="submission" date="2020-07" db="EMBL/GenBank/DDBJ databases">
        <title>Draft Genome Sequence of a Deep-Sea Yeast, Naganishia (Cryptococcus) liquefaciens strain N6.</title>
        <authorList>
            <person name="Han Y.W."/>
            <person name="Kajitani R."/>
            <person name="Morimoto H."/>
            <person name="Parhat M."/>
            <person name="Tsubouchi H."/>
            <person name="Bakenova O."/>
            <person name="Ogata M."/>
            <person name="Argunhan B."/>
            <person name="Aoki R."/>
            <person name="Kajiwara S."/>
            <person name="Itoh T."/>
            <person name="Iwasaki H."/>
        </authorList>
    </citation>
    <scope>NUCLEOTIDE SEQUENCE</scope>
    <source>
        <strain evidence="10">N6</strain>
    </source>
</reference>
<evidence type="ECO:0000313" key="11">
    <source>
        <dbReference type="Proteomes" id="UP000620104"/>
    </source>
</evidence>
<dbReference type="InterPro" id="IPR011545">
    <property type="entry name" value="DEAD/DEAH_box_helicase_dom"/>
</dbReference>
<proteinExistence type="predicted"/>
<evidence type="ECO:0000256" key="5">
    <source>
        <dbReference type="ARBA" id="ARBA00022840"/>
    </source>
</evidence>
<dbReference type="Gene3D" id="3.40.50.300">
    <property type="entry name" value="P-loop containing nucleotide triphosphate hydrolases"/>
    <property type="match status" value="2"/>
</dbReference>
<dbReference type="GO" id="GO:0016787">
    <property type="term" value="F:hydrolase activity"/>
    <property type="evidence" value="ECO:0007669"/>
    <property type="project" value="UniProtKB-KW"/>
</dbReference>
<feature type="compositionally biased region" description="Basic and acidic residues" evidence="7">
    <location>
        <begin position="74"/>
        <end position="97"/>
    </location>
</feature>
<dbReference type="CDD" id="cd18787">
    <property type="entry name" value="SF2_C_DEAD"/>
    <property type="match status" value="1"/>
</dbReference>
<comment type="caution">
    <text evidence="10">The sequence shown here is derived from an EMBL/GenBank/DDBJ whole genome shotgun (WGS) entry which is preliminary data.</text>
</comment>
<sequence>MLSAARSCPCFLPRCASRAATTSRRAIHSSGSLLRDEPKRPSFARKPDAGNAASRERVSLRGEDRAVRPATGSHRQERTTSRRLIDEREIDTPRSPRSDNNFSVMEYLQQQQTSSRTQAPKEAITRYPFNEYSIHPGLKEGIASYFSTTPHMPLPTPIQALTLQSTVGSAQKPLNIRPGQADQPKQLLLGSSTGSGKTLAYLLPMLHFLKKTDPGSRASNADSAEADQIIPRAIIACPTHELTRQLTGVAKALCHGAKLSVRGMSATSSGMTRFGHVDVLVGTSRTIAKGLEKEWIAKQNVEWIAIDETDVLLGPQFQEETQGIIDAIKQRREELSLPVPSVILSTATVPPSLLSHVKTHLPDIQKIMSPTLHRLPQKLKTNFVPWSGSGNKLADVAHEVKRMFAADAAERRMIEDTQGQRPPKAKMLIFCNAPSKVKALQKVLTDKGVPNHAISGDAEERVRGSNGVLDHFLLKPGRSEPSSATTDDSTKHPRVLITTSLLSRGLDFAPSVKHVLLIDEPRDILDFMHRAGRTGRAGQQGTVTIFGSGASGNYGRTAAQAEGLKRWKTGTKLGKDLKQISKRKAFA</sequence>
<organism evidence="10 11">
    <name type="scientific">Naganishia liquefaciens</name>
    <dbReference type="NCBI Taxonomy" id="104408"/>
    <lineage>
        <taxon>Eukaryota</taxon>
        <taxon>Fungi</taxon>
        <taxon>Dikarya</taxon>
        <taxon>Basidiomycota</taxon>
        <taxon>Agaricomycotina</taxon>
        <taxon>Tremellomycetes</taxon>
        <taxon>Filobasidiales</taxon>
        <taxon>Filobasidiaceae</taxon>
        <taxon>Naganishia</taxon>
    </lineage>
</organism>
<dbReference type="PANTHER" id="PTHR47960">
    <property type="entry name" value="DEAD-BOX ATP-DEPENDENT RNA HELICASE 50"/>
    <property type="match status" value="1"/>
</dbReference>
<evidence type="ECO:0000256" key="3">
    <source>
        <dbReference type="ARBA" id="ARBA00022801"/>
    </source>
</evidence>
<gene>
    <name evidence="10" type="ORF">NliqN6_6553</name>
</gene>
<dbReference type="EC" id="3.6.4.13" evidence="1"/>